<dbReference type="AlphaFoldDB" id="A0A1C7NEG5"/>
<feature type="compositionally biased region" description="Basic residues" evidence="4">
    <location>
        <begin position="30"/>
        <end position="40"/>
    </location>
</feature>
<dbReference type="SUPFAM" id="SSF57959">
    <property type="entry name" value="Leucine zipper domain"/>
    <property type="match status" value="1"/>
</dbReference>
<name>A0A1C7NEG5_9FUNG</name>
<accession>A0A1C7NEG5</accession>
<dbReference type="Proteomes" id="UP000093000">
    <property type="component" value="Unassembled WGS sequence"/>
</dbReference>
<dbReference type="PROSITE" id="PS00036">
    <property type="entry name" value="BZIP_BASIC"/>
    <property type="match status" value="1"/>
</dbReference>
<evidence type="ECO:0000259" key="5">
    <source>
        <dbReference type="PROSITE" id="PS50217"/>
    </source>
</evidence>
<dbReference type="GO" id="GO:0000976">
    <property type="term" value="F:transcription cis-regulatory region binding"/>
    <property type="evidence" value="ECO:0007669"/>
    <property type="project" value="InterPro"/>
</dbReference>
<dbReference type="PANTHER" id="PTHR40621:SF6">
    <property type="entry name" value="AP-1-LIKE TRANSCRIPTION FACTOR YAP1-RELATED"/>
    <property type="match status" value="1"/>
</dbReference>
<evidence type="ECO:0000256" key="4">
    <source>
        <dbReference type="SAM" id="MobiDB-lite"/>
    </source>
</evidence>
<comment type="subcellular location">
    <subcellularLocation>
        <location evidence="1">Nucleus</location>
    </subcellularLocation>
</comment>
<protein>
    <recommendedName>
        <fullName evidence="5">BZIP domain-containing protein</fullName>
    </recommendedName>
</protein>
<dbReference type="GO" id="GO:0090575">
    <property type="term" value="C:RNA polymerase II transcription regulator complex"/>
    <property type="evidence" value="ECO:0007669"/>
    <property type="project" value="TreeGrafter"/>
</dbReference>
<reference evidence="6 7" key="1">
    <citation type="submission" date="2016-03" db="EMBL/GenBank/DDBJ databases">
        <title>Choanephora cucurbitarum.</title>
        <authorList>
            <person name="Min B."/>
            <person name="Park H."/>
            <person name="Park J.-H."/>
            <person name="Shin H.-D."/>
            <person name="Choi I.-G."/>
        </authorList>
    </citation>
    <scope>NUCLEOTIDE SEQUENCE [LARGE SCALE GENOMIC DNA]</scope>
    <source>
        <strain evidence="6 7">KUS-F28377</strain>
    </source>
</reference>
<dbReference type="STRING" id="101091.A0A1C7NEG5"/>
<comment type="caution">
    <text evidence="6">The sequence shown here is derived from an EMBL/GenBank/DDBJ whole genome shotgun (WGS) entry which is preliminary data.</text>
</comment>
<keyword evidence="2" id="KW-0539">Nucleus</keyword>
<dbReference type="PANTHER" id="PTHR40621">
    <property type="entry name" value="TRANSCRIPTION FACTOR KAPC-RELATED"/>
    <property type="match status" value="1"/>
</dbReference>
<dbReference type="InterPro" id="IPR046347">
    <property type="entry name" value="bZIP_sf"/>
</dbReference>
<evidence type="ECO:0000313" key="6">
    <source>
        <dbReference type="EMBL" id="OBZ87340.1"/>
    </source>
</evidence>
<dbReference type="Gene3D" id="1.20.5.170">
    <property type="match status" value="1"/>
</dbReference>
<dbReference type="GO" id="GO:0001228">
    <property type="term" value="F:DNA-binding transcription activator activity, RNA polymerase II-specific"/>
    <property type="evidence" value="ECO:0007669"/>
    <property type="project" value="TreeGrafter"/>
</dbReference>
<dbReference type="PROSITE" id="PS50217">
    <property type="entry name" value="BZIP"/>
    <property type="match status" value="1"/>
</dbReference>
<dbReference type="CDD" id="cd14688">
    <property type="entry name" value="bZIP_YAP"/>
    <property type="match status" value="1"/>
</dbReference>
<proteinExistence type="predicted"/>
<dbReference type="InterPro" id="IPR004827">
    <property type="entry name" value="bZIP"/>
</dbReference>
<dbReference type="InterPro" id="IPR050936">
    <property type="entry name" value="AP-1-like"/>
</dbReference>
<keyword evidence="7" id="KW-1185">Reference proteome</keyword>
<gene>
    <name evidence="6" type="ORF">A0J61_04608</name>
</gene>
<evidence type="ECO:0000256" key="1">
    <source>
        <dbReference type="ARBA" id="ARBA00004123"/>
    </source>
</evidence>
<sequence length="300" mass="34693">MTIMKSDNDAYQNDLPAKLSNQGHHAFSEKRRRSSRRIKKSSSCLVTLNDSDRKPKKLGRKPIETEKAMPSDPKLKRKAQNRAAQRAFRERKEQFVNELQQQLHELRREKEKREQELLRENARLREKNKKLKKENSLLKSESALTYQPSSPSFSDDLTVESNDLSPLTCHSEKDRVWLNDTVLSTDSDEVLSDFQGTLSLTHSTISTPKTHYSPLVLQHQYDCEERNGIMQTSPVGEQMANGKSLLPSLSIRYLTCFCLLDEYQSSYPLDQTSTMTELFGSEINMFDQPSNMNRIDSYFF</sequence>
<organism evidence="6 7">
    <name type="scientific">Choanephora cucurbitarum</name>
    <dbReference type="NCBI Taxonomy" id="101091"/>
    <lineage>
        <taxon>Eukaryota</taxon>
        <taxon>Fungi</taxon>
        <taxon>Fungi incertae sedis</taxon>
        <taxon>Mucoromycota</taxon>
        <taxon>Mucoromycotina</taxon>
        <taxon>Mucoromycetes</taxon>
        <taxon>Mucorales</taxon>
        <taxon>Mucorineae</taxon>
        <taxon>Choanephoraceae</taxon>
        <taxon>Choanephoroideae</taxon>
        <taxon>Choanephora</taxon>
    </lineage>
</organism>
<evidence type="ECO:0000256" key="2">
    <source>
        <dbReference type="ARBA" id="ARBA00023242"/>
    </source>
</evidence>
<feature type="region of interest" description="Disordered" evidence="4">
    <location>
        <begin position="1"/>
        <end position="89"/>
    </location>
</feature>
<dbReference type="SMART" id="SM00338">
    <property type="entry name" value="BRLZ"/>
    <property type="match status" value="1"/>
</dbReference>
<evidence type="ECO:0000313" key="7">
    <source>
        <dbReference type="Proteomes" id="UP000093000"/>
    </source>
</evidence>
<evidence type="ECO:0000256" key="3">
    <source>
        <dbReference type="SAM" id="Coils"/>
    </source>
</evidence>
<keyword evidence="3" id="KW-0175">Coiled coil</keyword>
<dbReference type="OrthoDB" id="2261092at2759"/>
<dbReference type="InParanoid" id="A0A1C7NEG5"/>
<dbReference type="EMBL" id="LUGH01000229">
    <property type="protein sequence ID" value="OBZ87340.1"/>
    <property type="molecule type" value="Genomic_DNA"/>
</dbReference>
<feature type="coiled-coil region" evidence="3">
    <location>
        <begin position="89"/>
        <end position="141"/>
    </location>
</feature>
<feature type="domain" description="BZIP" evidence="5">
    <location>
        <begin position="71"/>
        <end position="117"/>
    </location>
</feature>